<evidence type="ECO:0000256" key="19">
    <source>
        <dbReference type="ARBA" id="ARBA00038848"/>
    </source>
</evidence>
<protein>
    <recommendedName>
        <fullName evidence="20">Acyl-coenzyme A thioesterase THEM4</fullName>
        <ecNumber evidence="19">3.1.2.2</ecNumber>
    </recommendedName>
    <alternativeName>
        <fullName evidence="21">Thioesterase superfamily member 4</fullName>
    </alternativeName>
</protein>
<comment type="catalytic activity">
    <reaction evidence="23">
        <text>hexadecanoyl-CoA + H2O = hexadecanoate + CoA + H(+)</text>
        <dbReference type="Rhea" id="RHEA:16645"/>
        <dbReference type="ChEBI" id="CHEBI:7896"/>
        <dbReference type="ChEBI" id="CHEBI:15377"/>
        <dbReference type="ChEBI" id="CHEBI:15378"/>
        <dbReference type="ChEBI" id="CHEBI:57287"/>
        <dbReference type="ChEBI" id="CHEBI:57379"/>
        <dbReference type="EC" id="3.1.2.2"/>
    </reaction>
    <physiologicalReaction direction="left-to-right" evidence="23">
        <dbReference type="Rhea" id="RHEA:16646"/>
    </physiologicalReaction>
</comment>
<keyword evidence="29" id="KW-1185">Reference proteome</keyword>
<evidence type="ECO:0000256" key="17">
    <source>
        <dbReference type="ARBA" id="ARBA00037002"/>
    </source>
</evidence>
<evidence type="ECO:0000313" key="28">
    <source>
        <dbReference type="EMBL" id="QRC92645.1"/>
    </source>
</evidence>
<evidence type="ECO:0000313" key="29">
    <source>
        <dbReference type="Proteomes" id="UP000663193"/>
    </source>
</evidence>
<dbReference type="AlphaFoldDB" id="A0A7U2EX39"/>
<dbReference type="InterPro" id="IPR052365">
    <property type="entry name" value="THEM4/THEM5_acyl-CoA_thioest"/>
</dbReference>
<keyword evidence="8" id="KW-0999">Mitochondrion inner membrane</keyword>
<dbReference type="EMBL" id="CP069024">
    <property type="protein sequence ID" value="QRC92645.1"/>
    <property type="molecule type" value="Genomic_DNA"/>
</dbReference>
<organism evidence="28 29">
    <name type="scientific">Phaeosphaeria nodorum (strain SN15 / ATCC MYA-4574 / FGSC 10173)</name>
    <name type="common">Glume blotch fungus</name>
    <name type="synonym">Parastagonospora nodorum</name>
    <dbReference type="NCBI Taxonomy" id="321614"/>
    <lineage>
        <taxon>Eukaryota</taxon>
        <taxon>Fungi</taxon>
        <taxon>Dikarya</taxon>
        <taxon>Ascomycota</taxon>
        <taxon>Pezizomycotina</taxon>
        <taxon>Dothideomycetes</taxon>
        <taxon>Pleosporomycetidae</taxon>
        <taxon>Pleosporales</taxon>
        <taxon>Pleosporineae</taxon>
        <taxon>Phaeosphaeriaceae</taxon>
        <taxon>Parastagonospora</taxon>
    </lineage>
</organism>
<dbReference type="GO" id="GO:0006915">
    <property type="term" value="P:apoptotic process"/>
    <property type="evidence" value="ECO:0007669"/>
    <property type="project" value="UniProtKB-KW"/>
</dbReference>
<evidence type="ECO:0000256" key="1">
    <source>
        <dbReference type="ARBA" id="ARBA00004496"/>
    </source>
</evidence>
<comment type="catalytic activity">
    <reaction evidence="22">
        <text>octanoyl-CoA + H2O = octanoate + CoA + H(+)</text>
        <dbReference type="Rhea" id="RHEA:30143"/>
        <dbReference type="ChEBI" id="CHEBI:15377"/>
        <dbReference type="ChEBI" id="CHEBI:15378"/>
        <dbReference type="ChEBI" id="CHEBI:25646"/>
        <dbReference type="ChEBI" id="CHEBI:57287"/>
        <dbReference type="ChEBI" id="CHEBI:57386"/>
    </reaction>
    <physiologicalReaction direction="left-to-right" evidence="22">
        <dbReference type="Rhea" id="RHEA:30144"/>
    </physiologicalReaction>
</comment>
<keyword evidence="10" id="KW-0276">Fatty acid metabolism</keyword>
<reference evidence="29" key="1">
    <citation type="journal article" date="2021" name="BMC Genomics">
        <title>Chromosome-level genome assembly and manually-curated proteome of model necrotroph Parastagonospora nodorum Sn15 reveals a genome-wide trove of candidate effector homologs, and redundancy of virulence-related functions within an accessory chromosome.</title>
        <authorList>
            <person name="Bertazzoni S."/>
            <person name="Jones D.A.B."/>
            <person name="Phan H.T."/>
            <person name="Tan K.-C."/>
            <person name="Hane J.K."/>
        </authorList>
    </citation>
    <scope>NUCLEOTIDE SEQUENCE [LARGE SCALE GENOMIC DNA]</scope>
    <source>
        <strain evidence="29">SN15 / ATCC MYA-4574 / FGSC 10173)</strain>
    </source>
</reference>
<accession>A0A7U2EX39</accession>
<proteinExistence type="inferred from homology"/>
<sequence length="191" mass="21059">MTDPSIARLNAIPWVASLIHDPKWTRVQTISRVLQSSGEDSFYSETLATDRTMRSCLTLLPAVEADAKIAFREVLWIVELGDGLNGYPGTLHGGMAATLLDEVCGILLQSNAAKASERARTGTTDRLDEYMTAYLNTTYKKPIPVPGTILCTARFEREEGRKLYVRGTIEDGSGTIYTIGEALFIKLKPKM</sequence>
<keyword evidence="15" id="KW-0966">Cell projection</keyword>
<dbReference type="GO" id="GO:0005743">
    <property type="term" value="C:mitochondrial inner membrane"/>
    <property type="evidence" value="ECO:0007669"/>
    <property type="project" value="UniProtKB-SubCell"/>
</dbReference>
<evidence type="ECO:0000256" key="5">
    <source>
        <dbReference type="ARBA" id="ARBA00022475"/>
    </source>
</evidence>
<keyword evidence="5" id="KW-1003">Cell membrane</keyword>
<gene>
    <name evidence="28" type="ORF">JI435_082990</name>
</gene>
<evidence type="ECO:0000256" key="20">
    <source>
        <dbReference type="ARBA" id="ARBA00040123"/>
    </source>
</evidence>
<dbReference type="RefSeq" id="XP_001798618.1">
    <property type="nucleotide sequence ID" value="XM_001798566.1"/>
</dbReference>
<evidence type="ECO:0000256" key="14">
    <source>
        <dbReference type="ARBA" id="ARBA00023136"/>
    </source>
</evidence>
<dbReference type="OrthoDB" id="506431at2759"/>
<comment type="similarity">
    <text evidence="18">Belongs to the THEM4/THEM5 thioesterase family.</text>
</comment>
<keyword evidence="13" id="KW-0496">Mitochondrion</keyword>
<evidence type="ECO:0000256" key="8">
    <source>
        <dbReference type="ARBA" id="ARBA00022792"/>
    </source>
</evidence>
<evidence type="ECO:0000256" key="23">
    <source>
        <dbReference type="ARBA" id="ARBA00047734"/>
    </source>
</evidence>
<dbReference type="Pfam" id="PF03061">
    <property type="entry name" value="4HBT"/>
    <property type="match status" value="1"/>
</dbReference>
<comment type="catalytic activity">
    <reaction evidence="26">
        <text>tetradecanoyl-CoA + H2O = tetradecanoate + CoA + H(+)</text>
        <dbReference type="Rhea" id="RHEA:40119"/>
        <dbReference type="ChEBI" id="CHEBI:15377"/>
        <dbReference type="ChEBI" id="CHEBI:15378"/>
        <dbReference type="ChEBI" id="CHEBI:30807"/>
        <dbReference type="ChEBI" id="CHEBI:57287"/>
        <dbReference type="ChEBI" id="CHEBI:57385"/>
    </reaction>
    <physiologicalReaction direction="left-to-right" evidence="26">
        <dbReference type="Rhea" id="RHEA:40120"/>
    </physiologicalReaction>
</comment>
<dbReference type="Gene3D" id="3.10.129.10">
    <property type="entry name" value="Hotdog Thioesterase"/>
    <property type="match status" value="1"/>
</dbReference>
<dbReference type="GO" id="GO:0006631">
    <property type="term" value="P:fatty acid metabolic process"/>
    <property type="evidence" value="ECO:0007669"/>
    <property type="project" value="UniProtKB-KW"/>
</dbReference>
<evidence type="ECO:0000256" key="9">
    <source>
        <dbReference type="ARBA" id="ARBA00022801"/>
    </source>
</evidence>
<evidence type="ECO:0000256" key="12">
    <source>
        <dbReference type="ARBA" id="ARBA00023098"/>
    </source>
</evidence>
<dbReference type="Proteomes" id="UP000663193">
    <property type="component" value="Chromosome 2"/>
</dbReference>
<dbReference type="GO" id="GO:0016787">
    <property type="term" value="F:hydrolase activity"/>
    <property type="evidence" value="ECO:0007669"/>
    <property type="project" value="UniProtKB-KW"/>
</dbReference>
<evidence type="ECO:0000256" key="11">
    <source>
        <dbReference type="ARBA" id="ARBA00022946"/>
    </source>
</evidence>
<evidence type="ECO:0000256" key="26">
    <source>
        <dbReference type="ARBA" id="ARBA00048180"/>
    </source>
</evidence>
<evidence type="ECO:0000256" key="16">
    <source>
        <dbReference type="ARBA" id="ARBA00035852"/>
    </source>
</evidence>
<evidence type="ECO:0000256" key="22">
    <source>
        <dbReference type="ARBA" id="ARBA00047588"/>
    </source>
</evidence>
<evidence type="ECO:0000256" key="2">
    <source>
        <dbReference type="ARBA" id="ARBA00004569"/>
    </source>
</evidence>
<evidence type="ECO:0000256" key="7">
    <source>
        <dbReference type="ARBA" id="ARBA00022703"/>
    </source>
</evidence>
<evidence type="ECO:0000256" key="3">
    <source>
        <dbReference type="ARBA" id="ARBA00004632"/>
    </source>
</evidence>
<dbReference type="VEuPathDB" id="FungiDB:JI435_082990"/>
<evidence type="ECO:0000259" key="27">
    <source>
        <dbReference type="Pfam" id="PF03061"/>
    </source>
</evidence>
<dbReference type="OMA" id="EYPDCIT"/>
<evidence type="ECO:0000256" key="24">
    <source>
        <dbReference type="ARBA" id="ARBA00047969"/>
    </source>
</evidence>
<evidence type="ECO:0000256" key="15">
    <source>
        <dbReference type="ARBA" id="ARBA00023273"/>
    </source>
</evidence>
<dbReference type="GO" id="GO:0005758">
    <property type="term" value="C:mitochondrial intermembrane space"/>
    <property type="evidence" value="ECO:0007669"/>
    <property type="project" value="UniProtKB-SubCell"/>
</dbReference>
<keyword evidence="14" id="KW-0472">Membrane</keyword>
<evidence type="ECO:0000256" key="6">
    <source>
        <dbReference type="ARBA" id="ARBA00022490"/>
    </source>
</evidence>
<comment type="catalytic activity">
    <reaction evidence="16">
        <text>(5Z,8Z,11Z,14Z)-eicosatetraenoyl-CoA + H2O = (5Z,8Z,11Z,14Z)-eicosatetraenoate + CoA + H(+)</text>
        <dbReference type="Rhea" id="RHEA:40151"/>
        <dbReference type="ChEBI" id="CHEBI:15377"/>
        <dbReference type="ChEBI" id="CHEBI:15378"/>
        <dbReference type="ChEBI" id="CHEBI:32395"/>
        <dbReference type="ChEBI" id="CHEBI:57287"/>
        <dbReference type="ChEBI" id="CHEBI:57368"/>
    </reaction>
    <physiologicalReaction direction="left-to-right" evidence="16">
        <dbReference type="Rhea" id="RHEA:40152"/>
    </physiologicalReaction>
</comment>
<dbReference type="InterPro" id="IPR029069">
    <property type="entry name" value="HotDog_dom_sf"/>
</dbReference>
<dbReference type="PANTHER" id="PTHR12418:SF19">
    <property type="entry name" value="ACYL-COENZYME A THIOESTERASE THEM4"/>
    <property type="match status" value="1"/>
</dbReference>
<evidence type="ECO:0000256" key="13">
    <source>
        <dbReference type="ARBA" id="ARBA00023128"/>
    </source>
</evidence>
<comment type="catalytic activity">
    <reaction evidence="17">
        <text>(9Z)-octadecenoyl-CoA + H2O = (9Z)-octadecenoate + CoA + H(+)</text>
        <dbReference type="Rhea" id="RHEA:40139"/>
        <dbReference type="ChEBI" id="CHEBI:15377"/>
        <dbReference type="ChEBI" id="CHEBI:15378"/>
        <dbReference type="ChEBI" id="CHEBI:30823"/>
        <dbReference type="ChEBI" id="CHEBI:57287"/>
        <dbReference type="ChEBI" id="CHEBI:57387"/>
    </reaction>
    <physiologicalReaction direction="left-to-right" evidence="17">
        <dbReference type="Rhea" id="RHEA:40140"/>
    </physiologicalReaction>
</comment>
<dbReference type="PANTHER" id="PTHR12418">
    <property type="entry name" value="ACYL-COENZYME A THIOESTERASE THEM4"/>
    <property type="match status" value="1"/>
</dbReference>
<comment type="catalytic activity">
    <reaction evidence="24">
        <text>decanoyl-CoA + H2O = decanoate + CoA + H(+)</text>
        <dbReference type="Rhea" id="RHEA:40059"/>
        <dbReference type="ChEBI" id="CHEBI:15377"/>
        <dbReference type="ChEBI" id="CHEBI:15378"/>
        <dbReference type="ChEBI" id="CHEBI:27689"/>
        <dbReference type="ChEBI" id="CHEBI:57287"/>
        <dbReference type="ChEBI" id="CHEBI:61430"/>
    </reaction>
    <physiologicalReaction direction="left-to-right" evidence="24">
        <dbReference type="Rhea" id="RHEA:40060"/>
    </physiologicalReaction>
</comment>
<evidence type="ECO:0000256" key="18">
    <source>
        <dbReference type="ARBA" id="ARBA00038456"/>
    </source>
</evidence>
<dbReference type="KEGG" id="pno:SNOG_08299"/>
<feature type="domain" description="Thioesterase" evidence="27">
    <location>
        <begin position="89"/>
        <end position="175"/>
    </location>
</feature>
<comment type="catalytic activity">
    <reaction evidence="25">
        <text>dodecanoyl-CoA + H2O = dodecanoate + CoA + H(+)</text>
        <dbReference type="Rhea" id="RHEA:30135"/>
        <dbReference type="ChEBI" id="CHEBI:15377"/>
        <dbReference type="ChEBI" id="CHEBI:15378"/>
        <dbReference type="ChEBI" id="CHEBI:18262"/>
        <dbReference type="ChEBI" id="CHEBI:57287"/>
        <dbReference type="ChEBI" id="CHEBI:57375"/>
    </reaction>
    <physiologicalReaction direction="left-to-right" evidence="25">
        <dbReference type="Rhea" id="RHEA:30136"/>
    </physiologicalReaction>
</comment>
<keyword evidence="6" id="KW-0963">Cytoplasm</keyword>
<dbReference type="SUPFAM" id="SSF54637">
    <property type="entry name" value="Thioesterase/thiol ester dehydrase-isomerase"/>
    <property type="match status" value="1"/>
</dbReference>
<evidence type="ECO:0000256" key="10">
    <source>
        <dbReference type="ARBA" id="ARBA00022832"/>
    </source>
</evidence>
<keyword evidence="7" id="KW-0053">Apoptosis</keyword>
<dbReference type="InterPro" id="IPR006683">
    <property type="entry name" value="Thioestr_dom"/>
</dbReference>
<evidence type="ECO:0000256" key="21">
    <source>
        <dbReference type="ARBA" id="ARBA00043210"/>
    </source>
</evidence>
<keyword evidence="9" id="KW-0378">Hydrolase</keyword>
<keyword evidence="12" id="KW-0443">Lipid metabolism</keyword>
<name>A0A7U2EX39_PHANO</name>
<dbReference type="CDD" id="cd03443">
    <property type="entry name" value="PaaI_thioesterase"/>
    <property type="match status" value="1"/>
</dbReference>
<keyword evidence="11" id="KW-0809">Transit peptide</keyword>
<dbReference type="EC" id="3.1.2.2" evidence="19"/>
<comment type="subcellular location">
    <subcellularLocation>
        <location evidence="3">Cell projection</location>
        <location evidence="3">Ruffle membrane</location>
    </subcellularLocation>
    <subcellularLocation>
        <location evidence="1">Cytoplasm</location>
    </subcellularLocation>
    <subcellularLocation>
        <location evidence="4">Mitochondrion inner membrane</location>
        <topology evidence="4">Peripheral membrane protein</topology>
    </subcellularLocation>
    <subcellularLocation>
        <location evidence="2">Mitochondrion intermembrane space</location>
    </subcellularLocation>
</comment>
<evidence type="ECO:0000256" key="4">
    <source>
        <dbReference type="ARBA" id="ARBA00004637"/>
    </source>
</evidence>
<evidence type="ECO:0000256" key="25">
    <source>
        <dbReference type="ARBA" id="ARBA00048074"/>
    </source>
</evidence>